<dbReference type="Pfam" id="PF01740">
    <property type="entry name" value="STAS"/>
    <property type="match status" value="1"/>
</dbReference>
<evidence type="ECO:0000313" key="4">
    <source>
        <dbReference type="EMBL" id="MDQ0379723.1"/>
    </source>
</evidence>
<dbReference type="InterPro" id="IPR003658">
    <property type="entry name" value="Anti-sigma_ant"/>
</dbReference>
<dbReference type="PROSITE" id="PS50801">
    <property type="entry name" value="STAS"/>
    <property type="match status" value="1"/>
</dbReference>
<comment type="similarity">
    <text evidence="1 2">Belongs to the anti-sigma-factor antagonist family.</text>
</comment>
<evidence type="ECO:0000256" key="2">
    <source>
        <dbReference type="RuleBase" id="RU003749"/>
    </source>
</evidence>
<dbReference type="SUPFAM" id="SSF52091">
    <property type="entry name" value="SpoIIaa-like"/>
    <property type="match status" value="1"/>
</dbReference>
<dbReference type="Gene3D" id="3.30.750.24">
    <property type="entry name" value="STAS domain"/>
    <property type="match status" value="1"/>
</dbReference>
<reference evidence="4 5" key="1">
    <citation type="submission" date="2023-07" db="EMBL/GenBank/DDBJ databases">
        <title>Sequencing the genomes of 1000 actinobacteria strains.</title>
        <authorList>
            <person name="Klenk H.-P."/>
        </authorList>
    </citation>
    <scope>NUCLEOTIDE SEQUENCE [LARGE SCALE GENOMIC DNA]</scope>
    <source>
        <strain evidence="4 5">DSM 45805</strain>
    </source>
</reference>
<protein>
    <recommendedName>
        <fullName evidence="2">Anti-sigma factor antagonist</fullName>
    </recommendedName>
</protein>
<dbReference type="InterPro" id="IPR036513">
    <property type="entry name" value="STAS_dom_sf"/>
</dbReference>
<evidence type="ECO:0000313" key="5">
    <source>
        <dbReference type="Proteomes" id="UP001229651"/>
    </source>
</evidence>
<dbReference type="EMBL" id="JAUSUT010000001">
    <property type="protein sequence ID" value="MDQ0379723.1"/>
    <property type="molecule type" value="Genomic_DNA"/>
</dbReference>
<name>A0ABU0EWS6_9PSEU</name>
<dbReference type="NCBIfam" id="TIGR00377">
    <property type="entry name" value="ant_ant_sig"/>
    <property type="match status" value="1"/>
</dbReference>
<dbReference type="PANTHER" id="PTHR33495">
    <property type="entry name" value="ANTI-SIGMA FACTOR ANTAGONIST TM_1081-RELATED-RELATED"/>
    <property type="match status" value="1"/>
</dbReference>
<evidence type="ECO:0000259" key="3">
    <source>
        <dbReference type="PROSITE" id="PS50801"/>
    </source>
</evidence>
<accession>A0ABU0EWS6</accession>
<dbReference type="RefSeq" id="WP_306993211.1">
    <property type="nucleotide sequence ID" value="NZ_JAUSUT010000001.1"/>
</dbReference>
<dbReference type="CDD" id="cd07043">
    <property type="entry name" value="STAS_anti-anti-sigma_factors"/>
    <property type="match status" value="1"/>
</dbReference>
<keyword evidence="5" id="KW-1185">Reference proteome</keyword>
<feature type="domain" description="STAS" evidence="3">
    <location>
        <begin position="25"/>
        <end position="126"/>
    </location>
</feature>
<comment type="caution">
    <text evidence="4">The sequence shown here is derived from an EMBL/GenBank/DDBJ whole genome shotgun (WGS) entry which is preliminary data.</text>
</comment>
<proteinExistence type="inferred from homology"/>
<organism evidence="4 5">
    <name type="scientific">Amycolatopsis thermophila</name>
    <dbReference type="NCBI Taxonomy" id="206084"/>
    <lineage>
        <taxon>Bacteria</taxon>
        <taxon>Bacillati</taxon>
        <taxon>Actinomycetota</taxon>
        <taxon>Actinomycetes</taxon>
        <taxon>Pseudonocardiales</taxon>
        <taxon>Pseudonocardiaceae</taxon>
        <taxon>Amycolatopsis</taxon>
    </lineage>
</organism>
<dbReference type="InterPro" id="IPR002645">
    <property type="entry name" value="STAS_dom"/>
</dbReference>
<evidence type="ECO:0000256" key="1">
    <source>
        <dbReference type="ARBA" id="ARBA00009013"/>
    </source>
</evidence>
<gene>
    <name evidence="4" type="ORF">FB470_003717</name>
</gene>
<dbReference type="Proteomes" id="UP001229651">
    <property type="component" value="Unassembled WGS sequence"/>
</dbReference>
<dbReference type="PANTHER" id="PTHR33495:SF2">
    <property type="entry name" value="ANTI-SIGMA FACTOR ANTAGONIST TM_1081-RELATED"/>
    <property type="match status" value="1"/>
</dbReference>
<sequence>MRTTMEESVPQAFATRWTREGSEAIVTVAGDVDLTTAPRVREAVKDARDSTAPVPLTTLIIDLSDVEHLDSVGLAVLVETAAECHSAEQALALVCPTPVVTRPLEMTGLDRILTVAASLDEAREAAGRDLPDAAG</sequence>